<accession>A0A914Q637</accession>
<feature type="transmembrane region" description="Helical" evidence="6">
    <location>
        <begin position="20"/>
        <end position="40"/>
    </location>
</feature>
<feature type="transmembrane region" description="Helical" evidence="6">
    <location>
        <begin position="69"/>
        <end position="92"/>
    </location>
</feature>
<dbReference type="Proteomes" id="UP000887578">
    <property type="component" value="Unplaced"/>
</dbReference>
<organism evidence="7 8">
    <name type="scientific">Panagrolaimus davidi</name>
    <dbReference type="NCBI Taxonomy" id="227884"/>
    <lineage>
        <taxon>Eukaryota</taxon>
        <taxon>Metazoa</taxon>
        <taxon>Ecdysozoa</taxon>
        <taxon>Nematoda</taxon>
        <taxon>Chromadorea</taxon>
        <taxon>Rhabditida</taxon>
        <taxon>Tylenchina</taxon>
        <taxon>Panagrolaimomorpha</taxon>
        <taxon>Panagrolaimoidea</taxon>
        <taxon>Panagrolaimidae</taxon>
        <taxon>Panagrolaimus</taxon>
    </lineage>
</organism>
<dbReference type="Pfam" id="PF02118">
    <property type="entry name" value="Srg"/>
    <property type="match status" value="1"/>
</dbReference>
<evidence type="ECO:0000256" key="6">
    <source>
        <dbReference type="RuleBase" id="RU280813"/>
    </source>
</evidence>
<keyword evidence="7" id="KW-1185">Reference proteome</keyword>
<keyword evidence="4 6" id="KW-1133">Transmembrane helix</keyword>
<keyword evidence="5 6" id="KW-0472">Membrane</keyword>
<comment type="caution">
    <text evidence="6">Lacks conserved residue(s) required for the propagation of feature annotation.</text>
</comment>
<dbReference type="GO" id="GO:0004888">
    <property type="term" value="F:transmembrane signaling receptor activity"/>
    <property type="evidence" value="ECO:0007669"/>
    <property type="project" value="InterPro"/>
</dbReference>
<evidence type="ECO:0000256" key="3">
    <source>
        <dbReference type="ARBA" id="ARBA00022692"/>
    </source>
</evidence>
<feature type="transmembrane region" description="Helical" evidence="6">
    <location>
        <begin position="112"/>
        <end position="135"/>
    </location>
</feature>
<dbReference type="WBParaSite" id="PDA_v2.g2444.t1">
    <property type="protein sequence ID" value="PDA_v2.g2444.t1"/>
    <property type="gene ID" value="PDA_v2.g2444"/>
</dbReference>
<evidence type="ECO:0000256" key="5">
    <source>
        <dbReference type="ARBA" id="ARBA00023136"/>
    </source>
</evidence>
<comment type="subcellular location">
    <subcellularLocation>
        <location evidence="1">Membrane</location>
        <topology evidence="1">Multi-pass membrane protein</topology>
    </subcellularLocation>
</comment>
<comment type="similarity">
    <text evidence="2 6">Belongs to the nematode receptor-like protein srg family.</text>
</comment>
<evidence type="ECO:0000256" key="2">
    <source>
        <dbReference type="ARBA" id="ARBA00005692"/>
    </source>
</evidence>
<name>A0A914Q637_9BILA</name>
<evidence type="ECO:0000256" key="1">
    <source>
        <dbReference type="ARBA" id="ARBA00004141"/>
    </source>
</evidence>
<dbReference type="AlphaFoldDB" id="A0A914Q637"/>
<proteinExistence type="inferred from homology"/>
<dbReference type="GO" id="GO:0007606">
    <property type="term" value="P:sensory perception of chemical stimulus"/>
    <property type="evidence" value="ECO:0007669"/>
    <property type="project" value="UniProtKB-UniRule"/>
</dbReference>
<protein>
    <recommendedName>
        <fullName evidence="6">Serpentine receptor class gamma</fullName>
    </recommendedName>
</protein>
<dbReference type="GO" id="GO:0016020">
    <property type="term" value="C:membrane"/>
    <property type="evidence" value="ECO:0007669"/>
    <property type="project" value="UniProtKB-SubCell"/>
</dbReference>
<evidence type="ECO:0000313" key="7">
    <source>
        <dbReference type="Proteomes" id="UP000887578"/>
    </source>
</evidence>
<sequence>MYKLPSCLETVNLYKGQQNNYFIVICGFFAYYLPLVRSYLLCLSCANRFTALHCFSWQERMWKNYWKHFVLACFLIALITVFPTLDGTIAYTPYKTIVMISVKALWDPFPRAFINASIISGTALVSFIFNLSALYCLISSKKHIINVRSEIHKAEVGLFLITCYDICIDFTYGVQQVCSILHNVSAVFAGFFLFLK</sequence>
<dbReference type="InterPro" id="IPR000609">
    <property type="entry name" value="7TM_GPCR_serpentine_rcpt_Srg"/>
</dbReference>
<reference evidence="8" key="1">
    <citation type="submission" date="2022-11" db="UniProtKB">
        <authorList>
            <consortium name="WormBaseParasite"/>
        </authorList>
    </citation>
    <scope>IDENTIFICATION</scope>
</reference>
<evidence type="ECO:0000313" key="8">
    <source>
        <dbReference type="WBParaSite" id="PDA_v2.g2444.t1"/>
    </source>
</evidence>
<keyword evidence="3 6" id="KW-0812">Transmembrane</keyword>
<evidence type="ECO:0000256" key="4">
    <source>
        <dbReference type="ARBA" id="ARBA00022989"/>
    </source>
</evidence>